<sequence length="175" mass="19118">MMFFRTLAAGVLLAAGGSAAASSSQSPWKSIEAATQEVAVAKRDMTIILRVLASSVSSTEFTVAMMPLTAEVKARYRSQECLFYEEVTNTPFAANPYFAPIAGQIVQEALPPEFYNNKVVGKLASYLAYMAATNDPPACVCEPMPVKEVIDLCRKRYYPAVPEDQARYDKAMGRP</sequence>
<protein>
    <submittedName>
        <fullName evidence="2">Uncharacterized protein</fullName>
    </submittedName>
</protein>
<dbReference type="Proteomes" id="UP000325333">
    <property type="component" value="Unassembled WGS sequence"/>
</dbReference>
<keyword evidence="1" id="KW-0732">Signal</keyword>
<dbReference type="RefSeq" id="WP_149651013.1">
    <property type="nucleotide sequence ID" value="NZ_VEWN01000013.1"/>
</dbReference>
<evidence type="ECO:0000313" key="3">
    <source>
        <dbReference type="Proteomes" id="UP000325333"/>
    </source>
</evidence>
<name>A0A5B0KPT9_9PROT</name>
<evidence type="ECO:0000256" key="1">
    <source>
        <dbReference type="SAM" id="SignalP"/>
    </source>
</evidence>
<proteinExistence type="predicted"/>
<feature type="chain" id="PRO_5022733585" evidence="1">
    <location>
        <begin position="21"/>
        <end position="175"/>
    </location>
</feature>
<feature type="signal peptide" evidence="1">
    <location>
        <begin position="1"/>
        <end position="20"/>
    </location>
</feature>
<comment type="caution">
    <text evidence="2">The sequence shown here is derived from an EMBL/GenBank/DDBJ whole genome shotgun (WGS) entry which is preliminary data.</text>
</comment>
<organism evidence="2 3">
    <name type="scientific">Azospirillum argentinense</name>
    <dbReference type="NCBI Taxonomy" id="2970906"/>
    <lineage>
        <taxon>Bacteria</taxon>
        <taxon>Pseudomonadati</taxon>
        <taxon>Pseudomonadota</taxon>
        <taxon>Alphaproteobacteria</taxon>
        <taxon>Rhodospirillales</taxon>
        <taxon>Azospirillaceae</taxon>
        <taxon>Azospirillum</taxon>
    </lineage>
</organism>
<accession>A0A5B0KPT9</accession>
<evidence type="ECO:0000313" key="2">
    <source>
        <dbReference type="EMBL" id="KAA1053906.1"/>
    </source>
</evidence>
<gene>
    <name evidence="2" type="ORF">FH063_002488</name>
</gene>
<dbReference type="EMBL" id="VEWN01000013">
    <property type="protein sequence ID" value="KAA1053906.1"/>
    <property type="molecule type" value="Genomic_DNA"/>
</dbReference>
<dbReference type="AlphaFoldDB" id="A0A5B0KPT9"/>
<reference evidence="2 3" key="1">
    <citation type="submission" date="2019-07" db="EMBL/GenBank/DDBJ databases">
        <title>Genome sequencing of the stress-tolerant strain Azospirillum brasilense Az19.</title>
        <authorList>
            <person name="Maroniche G.A."/>
            <person name="Garcia J.E."/>
            <person name="Pagnussat L."/>
            <person name="Amenta M."/>
            <person name="Creus C.M."/>
        </authorList>
    </citation>
    <scope>NUCLEOTIDE SEQUENCE [LARGE SCALE GENOMIC DNA]</scope>
    <source>
        <strain evidence="2 3">Az19</strain>
    </source>
</reference>